<dbReference type="InterPro" id="IPR000847">
    <property type="entry name" value="LysR_HTH_N"/>
</dbReference>
<dbReference type="FunFam" id="1.10.10.10:FF:000001">
    <property type="entry name" value="LysR family transcriptional regulator"/>
    <property type="match status" value="1"/>
</dbReference>
<keyword evidence="4" id="KW-0804">Transcription</keyword>
<name>A0A165XNS8_9HYPH</name>
<keyword evidence="2" id="KW-0805">Transcription regulation</keyword>
<organism evidence="6 7">
    <name type="scientific">Pseudovibrio axinellae</name>
    <dbReference type="NCBI Taxonomy" id="989403"/>
    <lineage>
        <taxon>Bacteria</taxon>
        <taxon>Pseudomonadati</taxon>
        <taxon>Pseudomonadota</taxon>
        <taxon>Alphaproteobacteria</taxon>
        <taxon>Hyphomicrobiales</taxon>
        <taxon>Stappiaceae</taxon>
        <taxon>Pseudovibrio</taxon>
    </lineage>
</organism>
<dbReference type="InterPro" id="IPR058163">
    <property type="entry name" value="LysR-type_TF_proteobact-type"/>
</dbReference>
<evidence type="ECO:0000313" key="7">
    <source>
        <dbReference type="Proteomes" id="UP000076577"/>
    </source>
</evidence>
<dbReference type="Pfam" id="PF03466">
    <property type="entry name" value="LysR_substrate"/>
    <property type="match status" value="1"/>
</dbReference>
<dbReference type="OrthoDB" id="9798121at2"/>
<evidence type="ECO:0000256" key="4">
    <source>
        <dbReference type="ARBA" id="ARBA00023163"/>
    </source>
</evidence>
<evidence type="ECO:0000256" key="3">
    <source>
        <dbReference type="ARBA" id="ARBA00023125"/>
    </source>
</evidence>
<dbReference type="PANTHER" id="PTHR30537:SF3">
    <property type="entry name" value="TRANSCRIPTIONAL REGULATORY PROTEIN"/>
    <property type="match status" value="1"/>
</dbReference>
<accession>A0A165XNS8</accession>
<evidence type="ECO:0000256" key="2">
    <source>
        <dbReference type="ARBA" id="ARBA00023015"/>
    </source>
</evidence>
<dbReference type="PATRIC" id="fig|989403.3.peg.3029"/>
<sequence length="301" mass="33159">MNWQAISFDWNQLRAFLATAKEGSFSAAARVLNTTQPTISRQLSALEASLGVSLLESNVRGQTLTAAGQELLDHAQMMGEAATLISMVADRQSQEVSGEVVLAATDLMSAAILPGILSSLRESAPGITIRIKESNNILNLMRREADISIRHMQPTEPEHITRHVGDLRANLYASCAYLDKEGRPRSLREVADHTFIGVPDPEHLIASMHNLGIPLRAENFAIQPDSSMVTWEMVKVGHGVSMLPEVLGEVEPMVEKVFAEAPSFEYPIWLVTHKELQTSPRIRAVFDFLANQLGEIARIRS</sequence>
<comment type="caution">
    <text evidence="6">The sequence shown here is derived from an EMBL/GenBank/DDBJ whole genome shotgun (WGS) entry which is preliminary data.</text>
</comment>
<dbReference type="AlphaFoldDB" id="A0A165XNS8"/>
<dbReference type="EMBL" id="LMCB01000026">
    <property type="protein sequence ID" value="KZL17896.1"/>
    <property type="molecule type" value="Genomic_DNA"/>
</dbReference>
<protein>
    <submittedName>
        <fullName evidence="6">HTH-type transcriptional regulator TfdS</fullName>
    </submittedName>
</protein>
<dbReference type="STRING" id="989403.SAMN05421798_11328"/>
<dbReference type="InterPro" id="IPR036388">
    <property type="entry name" value="WH-like_DNA-bd_sf"/>
</dbReference>
<evidence type="ECO:0000259" key="5">
    <source>
        <dbReference type="PROSITE" id="PS50931"/>
    </source>
</evidence>
<dbReference type="InterPro" id="IPR005119">
    <property type="entry name" value="LysR_subst-bd"/>
</dbReference>
<dbReference type="PANTHER" id="PTHR30537">
    <property type="entry name" value="HTH-TYPE TRANSCRIPTIONAL REGULATOR"/>
    <property type="match status" value="1"/>
</dbReference>
<dbReference type="Pfam" id="PF00126">
    <property type="entry name" value="HTH_1"/>
    <property type="match status" value="1"/>
</dbReference>
<dbReference type="InterPro" id="IPR036390">
    <property type="entry name" value="WH_DNA-bd_sf"/>
</dbReference>
<dbReference type="GO" id="GO:0043565">
    <property type="term" value="F:sequence-specific DNA binding"/>
    <property type="evidence" value="ECO:0007669"/>
    <property type="project" value="TreeGrafter"/>
</dbReference>
<reference evidence="6 7" key="1">
    <citation type="journal article" date="2016" name="Front. Microbiol.">
        <title>Comparative Genomic Analysis Reveals a Diverse Repertoire of Genes Involved in Prokaryote-Eukaryote Interactions within the Pseudovibrio Genus.</title>
        <authorList>
            <person name="Romano S."/>
            <person name="Fernandez-Guerra A."/>
            <person name="Reen F.J."/>
            <person name="Glockner F.O."/>
            <person name="Crowley S.P."/>
            <person name="O'Sullivan O."/>
            <person name="Cotter P.D."/>
            <person name="Adams C."/>
            <person name="Dobson A.D."/>
            <person name="O'Gara F."/>
        </authorList>
    </citation>
    <scope>NUCLEOTIDE SEQUENCE [LARGE SCALE GENOMIC DNA]</scope>
    <source>
        <strain evidence="6 7">Ad2</strain>
    </source>
</reference>
<gene>
    <name evidence="6" type="primary">tfdS</name>
    <name evidence="6" type="ORF">PsAD2_02825</name>
</gene>
<dbReference type="SUPFAM" id="SSF46785">
    <property type="entry name" value="Winged helix' DNA-binding domain"/>
    <property type="match status" value="1"/>
</dbReference>
<dbReference type="PROSITE" id="PS50931">
    <property type="entry name" value="HTH_LYSR"/>
    <property type="match status" value="1"/>
</dbReference>
<proteinExistence type="inferred from homology"/>
<keyword evidence="7" id="KW-1185">Reference proteome</keyword>
<feature type="domain" description="HTH lysR-type" evidence="5">
    <location>
        <begin position="8"/>
        <end position="65"/>
    </location>
</feature>
<dbReference type="RefSeq" id="WP_068006925.1">
    <property type="nucleotide sequence ID" value="NZ_FOFM01000013.1"/>
</dbReference>
<evidence type="ECO:0000313" key="6">
    <source>
        <dbReference type="EMBL" id="KZL17896.1"/>
    </source>
</evidence>
<evidence type="ECO:0000256" key="1">
    <source>
        <dbReference type="ARBA" id="ARBA00009437"/>
    </source>
</evidence>
<dbReference type="PRINTS" id="PR00039">
    <property type="entry name" value="HTHLYSR"/>
</dbReference>
<dbReference type="SUPFAM" id="SSF53850">
    <property type="entry name" value="Periplasmic binding protein-like II"/>
    <property type="match status" value="1"/>
</dbReference>
<comment type="similarity">
    <text evidence="1">Belongs to the LysR transcriptional regulatory family.</text>
</comment>
<dbReference type="GO" id="GO:0003700">
    <property type="term" value="F:DNA-binding transcription factor activity"/>
    <property type="evidence" value="ECO:0007669"/>
    <property type="project" value="InterPro"/>
</dbReference>
<dbReference type="Gene3D" id="1.10.10.10">
    <property type="entry name" value="Winged helix-like DNA-binding domain superfamily/Winged helix DNA-binding domain"/>
    <property type="match status" value="1"/>
</dbReference>
<dbReference type="GO" id="GO:0006351">
    <property type="term" value="P:DNA-templated transcription"/>
    <property type="evidence" value="ECO:0007669"/>
    <property type="project" value="TreeGrafter"/>
</dbReference>
<dbReference type="Gene3D" id="3.40.190.290">
    <property type="match status" value="1"/>
</dbReference>
<dbReference type="Proteomes" id="UP000076577">
    <property type="component" value="Unassembled WGS sequence"/>
</dbReference>
<keyword evidence="3" id="KW-0238">DNA-binding</keyword>